<feature type="chain" id="PRO_5041949832" evidence="2">
    <location>
        <begin position="19"/>
        <end position="166"/>
    </location>
</feature>
<feature type="compositionally biased region" description="Basic and acidic residues" evidence="1">
    <location>
        <begin position="76"/>
        <end position="85"/>
    </location>
</feature>
<evidence type="ECO:0000256" key="1">
    <source>
        <dbReference type="SAM" id="MobiDB-lite"/>
    </source>
</evidence>
<feature type="region of interest" description="Disordered" evidence="1">
    <location>
        <begin position="76"/>
        <end position="166"/>
    </location>
</feature>
<dbReference type="EMBL" id="JARKIF010000004">
    <property type="protein sequence ID" value="KAJ7641265.1"/>
    <property type="molecule type" value="Genomic_DNA"/>
</dbReference>
<organism evidence="3 4">
    <name type="scientific">Roridomyces roridus</name>
    <dbReference type="NCBI Taxonomy" id="1738132"/>
    <lineage>
        <taxon>Eukaryota</taxon>
        <taxon>Fungi</taxon>
        <taxon>Dikarya</taxon>
        <taxon>Basidiomycota</taxon>
        <taxon>Agaricomycotina</taxon>
        <taxon>Agaricomycetes</taxon>
        <taxon>Agaricomycetidae</taxon>
        <taxon>Agaricales</taxon>
        <taxon>Marasmiineae</taxon>
        <taxon>Mycenaceae</taxon>
        <taxon>Roridomyces</taxon>
    </lineage>
</organism>
<accession>A0AAD7C7G6</accession>
<evidence type="ECO:0000313" key="4">
    <source>
        <dbReference type="Proteomes" id="UP001221142"/>
    </source>
</evidence>
<protein>
    <submittedName>
        <fullName evidence="3">Uncharacterized protein</fullName>
    </submittedName>
</protein>
<proteinExistence type="predicted"/>
<evidence type="ECO:0000313" key="3">
    <source>
        <dbReference type="EMBL" id="KAJ7641265.1"/>
    </source>
</evidence>
<gene>
    <name evidence="3" type="ORF">FB45DRAFT_354300</name>
</gene>
<keyword evidence="2" id="KW-0732">Signal</keyword>
<keyword evidence="4" id="KW-1185">Reference proteome</keyword>
<dbReference type="Proteomes" id="UP001221142">
    <property type="component" value="Unassembled WGS sequence"/>
</dbReference>
<comment type="caution">
    <text evidence="3">The sequence shown here is derived from an EMBL/GenBank/DDBJ whole genome shotgun (WGS) entry which is preliminary data.</text>
</comment>
<feature type="signal peptide" evidence="2">
    <location>
        <begin position="1"/>
        <end position="18"/>
    </location>
</feature>
<reference evidence="3" key="1">
    <citation type="submission" date="2023-03" db="EMBL/GenBank/DDBJ databases">
        <title>Massive genome expansion in bonnet fungi (Mycena s.s.) driven by repeated elements and novel gene families across ecological guilds.</title>
        <authorList>
            <consortium name="Lawrence Berkeley National Laboratory"/>
            <person name="Harder C.B."/>
            <person name="Miyauchi S."/>
            <person name="Viragh M."/>
            <person name="Kuo A."/>
            <person name="Thoen E."/>
            <person name="Andreopoulos B."/>
            <person name="Lu D."/>
            <person name="Skrede I."/>
            <person name="Drula E."/>
            <person name="Henrissat B."/>
            <person name="Morin E."/>
            <person name="Kohler A."/>
            <person name="Barry K."/>
            <person name="LaButti K."/>
            <person name="Morin E."/>
            <person name="Salamov A."/>
            <person name="Lipzen A."/>
            <person name="Mereny Z."/>
            <person name="Hegedus B."/>
            <person name="Baldrian P."/>
            <person name="Stursova M."/>
            <person name="Weitz H."/>
            <person name="Taylor A."/>
            <person name="Grigoriev I.V."/>
            <person name="Nagy L.G."/>
            <person name="Martin F."/>
            <person name="Kauserud H."/>
        </authorList>
    </citation>
    <scope>NUCLEOTIDE SEQUENCE</scope>
    <source>
        <strain evidence="3">9284</strain>
    </source>
</reference>
<name>A0AAD7C7G6_9AGAR</name>
<feature type="compositionally biased region" description="Basic and acidic residues" evidence="1">
    <location>
        <begin position="94"/>
        <end position="117"/>
    </location>
</feature>
<evidence type="ECO:0000256" key="2">
    <source>
        <dbReference type="SAM" id="SignalP"/>
    </source>
</evidence>
<dbReference type="AlphaFoldDB" id="A0AAD7C7G6"/>
<sequence length="166" mass="18493">MKFYTTLSLALSASWVIAHPIDTSRNVEPVDVDKSHAKRTVPYHGFFWKPDSDDQLSKRLQHLGFWWKPVDKADGENGEGIEQRGHPGFWWSNNEEKQEGAGEEGHKFGGKGAEKRGGSAAPHPAFSWNNNEEGEDSAGEEGHKVGGEGVQKRGSPTQHPPFTWKF</sequence>